<dbReference type="SUPFAM" id="SSF48452">
    <property type="entry name" value="TPR-like"/>
    <property type="match status" value="2"/>
</dbReference>
<dbReference type="EC" id="2.4.1.255" evidence="3"/>
<dbReference type="InterPro" id="IPR029489">
    <property type="entry name" value="OGT/SEC/SPY_C"/>
</dbReference>
<evidence type="ECO:0000256" key="7">
    <source>
        <dbReference type="ARBA" id="ARBA00022803"/>
    </source>
</evidence>
<sequence length="700" mass="77816">MQGMNPDQLLHSALDAHRRGQLKQAEQHYQELLTIAPRHAVGLHYYGVLCYQSGRPQQAVELISNAIRFNPGNADQHNNLGLALRACGQLDAAIHHFRQGLALAPGDSDLWQNLGAAQHAAGDLAAARTAYLEARQRAPQDTDIQAGLCSVLQALGNRAQQAGHFAEAEQHFRDLIALQPGNGAWHYNLGNALREQGQAAQAAECYRRALAISPDDADAHNNLGNVLRELQQLPEAIACYERALAINPALYHARVHLVHQRQHLCDWRHLDADIAEIRRWVSQIPEAQVSPFAFLAMPGTTPAEQLKCARNWTTNRHGRLLSVTPLTQPAPSRARPQAGDKLHIGYLSCDFRLHPLASLVTEMLELHDREHFTISAYSYGPDDRTSARLRLQQAVDHFVDIRPLPLQAAAARIHADKVDILVDLTGYTQSSRSGILAFRPAPIQASWLGFPGTMGAPFVDYLISDAIITPETEQHHYAEQLALLPHSYQPNDRQRPVAPSPSRASCGIPEDAFVYCCFNQSFKITPEVFSCWMRLLQATPGSVLWLLEGHSNACNNLRQAAEHHGVAASRLVFAPRVPMDQHLARHAHADLFLDTLPYNAHTTASDALWMGVPLITCSGDAFASRVAASLLQAVGLKELVTTDLFAYETLARQLAHDPEKLRNYRDKLMDARHHSALFDTERFTRDLEALYLRLHRQKQA</sequence>
<dbReference type="Gene3D" id="1.25.40.10">
    <property type="entry name" value="Tetratricopeptide repeat domain"/>
    <property type="match status" value="4"/>
</dbReference>
<name>Q1H1I0_METFK</name>
<feature type="repeat" description="TPR" evidence="8">
    <location>
        <begin position="74"/>
        <end position="107"/>
    </location>
</feature>
<evidence type="ECO:0000256" key="1">
    <source>
        <dbReference type="ARBA" id="ARBA00004922"/>
    </source>
</evidence>
<dbReference type="GO" id="GO:0097363">
    <property type="term" value="F:protein O-acetylglucosaminyltransferase activity"/>
    <property type="evidence" value="ECO:0007669"/>
    <property type="project" value="UniProtKB-EC"/>
</dbReference>
<evidence type="ECO:0000313" key="10">
    <source>
        <dbReference type="EMBL" id="ABE49657.1"/>
    </source>
</evidence>
<dbReference type="CAZy" id="GT41">
    <property type="family name" value="Glycosyltransferase Family 41"/>
</dbReference>
<dbReference type="Proteomes" id="UP000002440">
    <property type="component" value="Chromosome"/>
</dbReference>
<dbReference type="EMBL" id="CP000284">
    <property type="protein sequence ID" value="ABE49657.1"/>
    <property type="molecule type" value="Genomic_DNA"/>
</dbReference>
<dbReference type="GO" id="GO:0006493">
    <property type="term" value="P:protein O-linked glycosylation"/>
    <property type="evidence" value="ECO:0007669"/>
    <property type="project" value="TreeGrafter"/>
</dbReference>
<dbReference type="InterPro" id="IPR019734">
    <property type="entry name" value="TPR_rpt"/>
</dbReference>
<evidence type="ECO:0000313" key="11">
    <source>
        <dbReference type="Proteomes" id="UP000002440"/>
    </source>
</evidence>
<dbReference type="Gene3D" id="3.40.50.2000">
    <property type="entry name" value="Glycogen Phosphorylase B"/>
    <property type="match status" value="1"/>
</dbReference>
<evidence type="ECO:0000259" key="9">
    <source>
        <dbReference type="Pfam" id="PF13844"/>
    </source>
</evidence>
<evidence type="ECO:0000256" key="4">
    <source>
        <dbReference type="ARBA" id="ARBA00022676"/>
    </source>
</evidence>
<dbReference type="eggNOG" id="COG0457">
    <property type="taxonomic scope" value="Bacteria"/>
</dbReference>
<comment type="pathway">
    <text evidence="1">Protein modification; protein glycosylation.</text>
</comment>
<reference evidence="10 11" key="1">
    <citation type="submission" date="2006-03" db="EMBL/GenBank/DDBJ databases">
        <title>Complete sequence of Methylobacillus flagellatus KT.</title>
        <authorList>
            <consortium name="US DOE Joint Genome Institute"/>
            <person name="Copeland A."/>
            <person name="Lucas S."/>
            <person name="Lapidus A."/>
            <person name="Barry K."/>
            <person name="Detter J.C."/>
            <person name="Glavina del Rio T."/>
            <person name="Hammon N."/>
            <person name="Israni S."/>
            <person name="Dalin E."/>
            <person name="Tice H."/>
            <person name="Pitluck S."/>
            <person name="Brettin T."/>
            <person name="Bruce D."/>
            <person name="Han C."/>
            <person name="Tapia R."/>
            <person name="Saunders E."/>
            <person name="Gilna P."/>
            <person name="Schmutz J."/>
            <person name="Larimer F."/>
            <person name="Land M."/>
            <person name="Kyrpides N."/>
            <person name="Anderson I."/>
            <person name="Richardson P."/>
        </authorList>
    </citation>
    <scope>NUCLEOTIDE SEQUENCE [LARGE SCALE GENOMIC DNA]</scope>
    <source>
        <strain evidence="11">KT / ATCC 51484 / DSM 6875</strain>
    </source>
</reference>
<keyword evidence="7 8" id="KW-0802">TPR repeat</keyword>
<evidence type="ECO:0000256" key="6">
    <source>
        <dbReference type="ARBA" id="ARBA00022737"/>
    </source>
</evidence>
<protein>
    <recommendedName>
        <fullName evidence="3">protein O-GlcNAc transferase</fullName>
        <ecNumber evidence="3">2.4.1.255</ecNumber>
    </recommendedName>
</protein>
<feature type="domain" description="O-GlcNAc transferase C-terminal" evidence="9">
    <location>
        <begin position="502"/>
        <end position="687"/>
    </location>
</feature>
<dbReference type="InterPro" id="IPR011990">
    <property type="entry name" value="TPR-like_helical_dom_sf"/>
</dbReference>
<comment type="similarity">
    <text evidence="2">Belongs to the glycosyltransferase 41 family. O-GlcNAc transferase subfamily.</text>
</comment>
<evidence type="ECO:0000256" key="5">
    <source>
        <dbReference type="ARBA" id="ARBA00022679"/>
    </source>
</evidence>
<dbReference type="STRING" id="265072.Mfla_1389"/>
<evidence type="ECO:0000256" key="2">
    <source>
        <dbReference type="ARBA" id="ARBA00005386"/>
    </source>
</evidence>
<evidence type="ECO:0000256" key="3">
    <source>
        <dbReference type="ARBA" id="ARBA00011970"/>
    </source>
</evidence>
<dbReference type="HOGENOM" id="CLU_001721_5_2_4"/>
<dbReference type="AlphaFoldDB" id="Q1H1I0"/>
<gene>
    <name evidence="10" type="ordered locus">Mfla_1389</name>
</gene>
<keyword evidence="11" id="KW-1185">Reference proteome</keyword>
<keyword evidence="5" id="KW-0808">Transferase</keyword>
<keyword evidence="6" id="KW-0677">Repeat</keyword>
<feature type="repeat" description="TPR" evidence="8">
    <location>
        <begin position="183"/>
        <end position="216"/>
    </location>
</feature>
<feature type="domain" description="O-GlcNAc transferase C-terminal" evidence="9">
    <location>
        <begin position="334"/>
        <end position="492"/>
    </location>
</feature>
<dbReference type="SMART" id="SM00028">
    <property type="entry name" value="TPR"/>
    <property type="match status" value="7"/>
</dbReference>
<dbReference type="Pfam" id="PF13414">
    <property type="entry name" value="TPR_11"/>
    <property type="match status" value="1"/>
</dbReference>
<dbReference type="Gene3D" id="3.40.50.11380">
    <property type="match status" value="1"/>
</dbReference>
<accession>Q1H1I0</accession>
<evidence type="ECO:0000256" key="8">
    <source>
        <dbReference type="PROSITE-ProRule" id="PRU00339"/>
    </source>
</evidence>
<dbReference type="eggNOG" id="COG3914">
    <property type="taxonomic scope" value="Bacteria"/>
</dbReference>
<dbReference type="PROSITE" id="PS50293">
    <property type="entry name" value="TPR_REGION"/>
    <property type="match status" value="1"/>
</dbReference>
<dbReference type="PANTHER" id="PTHR44998">
    <property type="match status" value="1"/>
</dbReference>
<organism evidence="10 11">
    <name type="scientific">Methylobacillus flagellatus (strain ATCC 51484 / DSM 6875 / VKM B-1610 / KT)</name>
    <dbReference type="NCBI Taxonomy" id="265072"/>
    <lineage>
        <taxon>Bacteria</taxon>
        <taxon>Pseudomonadati</taxon>
        <taxon>Pseudomonadota</taxon>
        <taxon>Betaproteobacteria</taxon>
        <taxon>Nitrosomonadales</taxon>
        <taxon>Methylophilaceae</taxon>
        <taxon>Methylobacillus</taxon>
    </lineage>
</organism>
<dbReference type="Pfam" id="PF13844">
    <property type="entry name" value="Glyco_transf_41"/>
    <property type="match status" value="2"/>
</dbReference>
<dbReference type="PROSITE" id="PS50005">
    <property type="entry name" value="TPR"/>
    <property type="match status" value="4"/>
</dbReference>
<dbReference type="PANTHER" id="PTHR44998:SF1">
    <property type="entry name" value="UDP-N-ACETYLGLUCOSAMINE--PEPTIDE N-ACETYLGLUCOSAMINYLTRANSFERASE 110 KDA SUBUNIT"/>
    <property type="match status" value="1"/>
</dbReference>
<keyword evidence="4" id="KW-0328">Glycosyltransferase</keyword>
<feature type="repeat" description="TPR" evidence="8">
    <location>
        <begin position="149"/>
        <end position="182"/>
    </location>
</feature>
<feature type="repeat" description="TPR" evidence="8">
    <location>
        <begin position="217"/>
        <end position="250"/>
    </location>
</feature>
<dbReference type="Pfam" id="PF14559">
    <property type="entry name" value="TPR_19"/>
    <property type="match status" value="1"/>
</dbReference>
<dbReference type="KEGG" id="mfa:Mfla_1389"/>
<proteinExistence type="inferred from homology"/>